<reference evidence="4" key="1">
    <citation type="journal article" date="2019" name="Int. J. Syst. Evol. Microbiol.">
        <title>The Global Catalogue of Microorganisms (GCM) 10K type strain sequencing project: providing services to taxonomists for standard genome sequencing and annotation.</title>
        <authorList>
            <consortium name="The Broad Institute Genomics Platform"/>
            <consortium name="The Broad Institute Genome Sequencing Center for Infectious Disease"/>
            <person name="Wu L."/>
            <person name="Ma J."/>
        </authorList>
    </citation>
    <scope>NUCLEOTIDE SEQUENCE [LARGE SCALE GENOMIC DNA]</scope>
    <source>
        <strain evidence="4">JCM 10696</strain>
    </source>
</reference>
<name>A0ABP4CAB2_9ACTN</name>
<comment type="function">
    <text evidence="2">Required for maturation of urease via the functional incorporation of the urease nickel metallocenter.</text>
</comment>
<dbReference type="InterPro" id="IPR002669">
    <property type="entry name" value="UreD"/>
</dbReference>
<dbReference type="Pfam" id="PF01774">
    <property type="entry name" value="UreD"/>
    <property type="match status" value="1"/>
</dbReference>
<evidence type="ECO:0000313" key="3">
    <source>
        <dbReference type="EMBL" id="GAA0963487.1"/>
    </source>
</evidence>
<gene>
    <name evidence="2" type="primary">ureD</name>
    <name evidence="3" type="ORF">GCM10009550_59200</name>
</gene>
<keyword evidence="1 2" id="KW-0143">Chaperone</keyword>
<dbReference type="Proteomes" id="UP001500665">
    <property type="component" value="Unassembled WGS sequence"/>
</dbReference>
<comment type="subunit">
    <text evidence="2">UreD, UreF and UreG form a complex that acts as a GTP-hydrolysis-dependent molecular chaperone, activating the urease apoprotein by helping to assemble the nickel containing metallocenter of UreC. The UreE protein probably delivers the nickel.</text>
</comment>
<sequence length="244" mass="25552">MPASAYTACAAVTAELGPYGRTRLTRLRSDGPLALRETPDGLYLVGAAAGPVGGDRLRLEITVGAGASLRIRSVATAMALPGRGESVYTVDARVEGYLDFAPEPTIAVRGCRHRAVSRIELGAEGDVRWLEELVLGRHREEPGRHVGRIDVTRLGVPLLRHELRLDASARSRAVLGGARAVGSLVRTAATAGPHAEDGLTVLPLAAGGTLASAVAPDSAALRRLLRRAEEGLEPVETASPIATR</sequence>
<evidence type="ECO:0000313" key="4">
    <source>
        <dbReference type="Proteomes" id="UP001500665"/>
    </source>
</evidence>
<comment type="subcellular location">
    <subcellularLocation>
        <location evidence="2">Cytoplasm</location>
    </subcellularLocation>
</comment>
<comment type="similarity">
    <text evidence="2">Belongs to the UreD family.</text>
</comment>
<accession>A0ABP4CAB2</accession>
<evidence type="ECO:0000256" key="2">
    <source>
        <dbReference type="HAMAP-Rule" id="MF_01384"/>
    </source>
</evidence>
<proteinExistence type="inferred from homology"/>
<dbReference type="HAMAP" id="MF_01384">
    <property type="entry name" value="UreD"/>
    <property type="match status" value="1"/>
</dbReference>
<protein>
    <recommendedName>
        <fullName evidence="2">Urease accessory protein UreD</fullName>
    </recommendedName>
</protein>
<comment type="caution">
    <text evidence="3">The sequence shown here is derived from an EMBL/GenBank/DDBJ whole genome shotgun (WGS) entry which is preliminary data.</text>
</comment>
<dbReference type="EMBL" id="BAAAHH010000030">
    <property type="protein sequence ID" value="GAA0963487.1"/>
    <property type="molecule type" value="Genomic_DNA"/>
</dbReference>
<keyword evidence="2" id="KW-0996">Nickel insertion</keyword>
<evidence type="ECO:0000256" key="1">
    <source>
        <dbReference type="ARBA" id="ARBA00023186"/>
    </source>
</evidence>
<organism evidence="3 4">
    <name type="scientific">Actinocorallia libanotica</name>
    <dbReference type="NCBI Taxonomy" id="46162"/>
    <lineage>
        <taxon>Bacteria</taxon>
        <taxon>Bacillati</taxon>
        <taxon>Actinomycetota</taxon>
        <taxon>Actinomycetes</taxon>
        <taxon>Streptosporangiales</taxon>
        <taxon>Thermomonosporaceae</taxon>
        <taxon>Actinocorallia</taxon>
    </lineage>
</organism>
<dbReference type="RefSeq" id="WP_344244303.1">
    <property type="nucleotide sequence ID" value="NZ_BAAAHH010000030.1"/>
</dbReference>
<keyword evidence="4" id="KW-1185">Reference proteome</keyword>
<keyword evidence="2" id="KW-0963">Cytoplasm</keyword>